<dbReference type="RefSeq" id="WP_262362610.1">
    <property type="nucleotide sequence ID" value="NZ_BORS01000002.1"/>
</dbReference>
<evidence type="ECO:0000256" key="1">
    <source>
        <dbReference type="SAM" id="Phobius"/>
    </source>
</evidence>
<proteinExistence type="predicted"/>
<keyword evidence="1" id="KW-0472">Membrane</keyword>
<gene>
    <name evidence="2" type="ORF">J41TS4_08370</name>
</gene>
<organism evidence="2 3">
    <name type="scientific">Paenibacillus apis</name>
    <dbReference type="NCBI Taxonomy" id="1792174"/>
    <lineage>
        <taxon>Bacteria</taxon>
        <taxon>Bacillati</taxon>
        <taxon>Bacillota</taxon>
        <taxon>Bacilli</taxon>
        <taxon>Bacillales</taxon>
        <taxon>Paenibacillaceae</taxon>
        <taxon>Paenibacillus</taxon>
    </lineage>
</organism>
<dbReference type="EMBL" id="BORS01000002">
    <property type="protein sequence ID" value="GIO41079.1"/>
    <property type="molecule type" value="Genomic_DNA"/>
</dbReference>
<dbReference type="Proteomes" id="UP000678895">
    <property type="component" value="Unassembled WGS sequence"/>
</dbReference>
<keyword evidence="1" id="KW-1133">Transmembrane helix</keyword>
<keyword evidence="3" id="KW-1185">Reference proteome</keyword>
<protein>
    <submittedName>
        <fullName evidence="2">Uncharacterized protein</fullName>
    </submittedName>
</protein>
<keyword evidence="1" id="KW-0812">Transmembrane</keyword>
<dbReference type="AlphaFoldDB" id="A0A920CKZ2"/>
<comment type="caution">
    <text evidence="2">The sequence shown here is derived from an EMBL/GenBank/DDBJ whole genome shotgun (WGS) entry which is preliminary data.</text>
</comment>
<accession>A0A920CKZ2</accession>
<name>A0A920CKZ2_9BACL</name>
<reference evidence="2" key="1">
    <citation type="submission" date="2021-03" db="EMBL/GenBank/DDBJ databases">
        <title>Antimicrobial resistance genes in bacteria isolated from Japanese honey, and their potential for conferring macrolide and lincosamide resistance in the American foulbrood pathogen Paenibacillus larvae.</title>
        <authorList>
            <person name="Okamoto M."/>
            <person name="Kumagai M."/>
            <person name="Kanamori H."/>
            <person name="Takamatsu D."/>
        </authorList>
    </citation>
    <scope>NUCLEOTIDE SEQUENCE</scope>
    <source>
        <strain evidence="2">J41TS4</strain>
    </source>
</reference>
<feature type="transmembrane region" description="Helical" evidence="1">
    <location>
        <begin position="22"/>
        <end position="43"/>
    </location>
</feature>
<evidence type="ECO:0000313" key="3">
    <source>
        <dbReference type="Proteomes" id="UP000678895"/>
    </source>
</evidence>
<evidence type="ECO:0000313" key="2">
    <source>
        <dbReference type="EMBL" id="GIO41079.1"/>
    </source>
</evidence>
<sequence>MSTKRKAPAIQHKNQEQVNKKALIWTGSVTAALIVVVSLIIIFL</sequence>